<keyword evidence="2" id="KW-1185">Reference proteome</keyword>
<proteinExistence type="predicted"/>
<evidence type="ECO:0000313" key="2">
    <source>
        <dbReference type="Proteomes" id="UP001464891"/>
    </source>
</evidence>
<name>A0ABV0J8W5_9CYAN</name>
<protein>
    <submittedName>
        <fullName evidence="1">Uncharacterized protein</fullName>
    </submittedName>
</protein>
<gene>
    <name evidence="1" type="ORF">NC998_10625</name>
</gene>
<evidence type="ECO:0000313" key="1">
    <source>
        <dbReference type="EMBL" id="MEP0817550.1"/>
    </source>
</evidence>
<dbReference type="EMBL" id="JAMPKM010000005">
    <property type="protein sequence ID" value="MEP0817550.1"/>
    <property type="molecule type" value="Genomic_DNA"/>
</dbReference>
<comment type="caution">
    <text evidence="1">The sequence shown here is derived from an EMBL/GenBank/DDBJ whole genome shotgun (WGS) entry which is preliminary data.</text>
</comment>
<accession>A0ABV0J8W5</accession>
<dbReference type="Proteomes" id="UP001464891">
    <property type="component" value="Unassembled WGS sequence"/>
</dbReference>
<dbReference type="RefSeq" id="WP_190435704.1">
    <property type="nucleotide sequence ID" value="NZ_JAMPKM010000005.1"/>
</dbReference>
<reference evidence="1 2" key="1">
    <citation type="submission" date="2022-04" db="EMBL/GenBank/DDBJ databases">
        <title>Positive selection, recombination, and allopatry shape intraspecific diversity of widespread and dominant cyanobacteria.</title>
        <authorList>
            <person name="Wei J."/>
            <person name="Shu W."/>
            <person name="Hu C."/>
        </authorList>
    </citation>
    <scope>NUCLEOTIDE SEQUENCE [LARGE SCALE GENOMIC DNA]</scope>
    <source>
        <strain evidence="1 2">GB2-A4</strain>
    </source>
</reference>
<sequence length="167" mass="19267">MNTSNVFRQIIEEIDQIKPSIQLQLPANPRSVKQQIQKITLAQKKLREIEERVYLFGNRGGNGSAYRTYLSVKALIHGMIHDGNHFKLLAEEYFVDPEGTVTLLHDAYQRDLELRYRIHHLQALGLSQSQITFAIWRVKAESDKAYQVATKEYQRLTGSCQAVPERV</sequence>
<organism evidence="1 2">
    <name type="scientific">Trichocoleus desertorum GB2-A4</name>
    <dbReference type="NCBI Taxonomy" id="2933944"/>
    <lineage>
        <taxon>Bacteria</taxon>
        <taxon>Bacillati</taxon>
        <taxon>Cyanobacteriota</taxon>
        <taxon>Cyanophyceae</taxon>
        <taxon>Leptolyngbyales</taxon>
        <taxon>Trichocoleusaceae</taxon>
        <taxon>Trichocoleus</taxon>
    </lineage>
</organism>